<name>A0A166LYJ8_9AGAM</name>
<sequence length="58" mass="6406">MRVVLHSPVLNRKADRDTGASRSFKASTFNVRRLCSRLLIAPSTTLPPANNHVLDPAH</sequence>
<evidence type="ECO:0000313" key="3">
    <source>
        <dbReference type="Proteomes" id="UP000076532"/>
    </source>
</evidence>
<organism evidence="2 3">
    <name type="scientific">Athelia psychrophila</name>
    <dbReference type="NCBI Taxonomy" id="1759441"/>
    <lineage>
        <taxon>Eukaryota</taxon>
        <taxon>Fungi</taxon>
        <taxon>Dikarya</taxon>
        <taxon>Basidiomycota</taxon>
        <taxon>Agaricomycotina</taxon>
        <taxon>Agaricomycetes</taxon>
        <taxon>Agaricomycetidae</taxon>
        <taxon>Atheliales</taxon>
        <taxon>Atheliaceae</taxon>
        <taxon>Athelia</taxon>
    </lineage>
</organism>
<dbReference type="Proteomes" id="UP000076532">
    <property type="component" value="Unassembled WGS sequence"/>
</dbReference>
<evidence type="ECO:0000313" key="2">
    <source>
        <dbReference type="EMBL" id="KZP23454.1"/>
    </source>
</evidence>
<dbReference type="AlphaFoldDB" id="A0A166LYJ8"/>
<accession>A0A166LYJ8</accession>
<gene>
    <name evidence="2" type="ORF">FIBSPDRAFT_858414</name>
</gene>
<keyword evidence="3" id="KW-1185">Reference proteome</keyword>
<dbReference type="EMBL" id="KV417532">
    <property type="protein sequence ID" value="KZP23454.1"/>
    <property type="molecule type" value="Genomic_DNA"/>
</dbReference>
<reference evidence="2 3" key="1">
    <citation type="journal article" date="2016" name="Mol. Biol. Evol.">
        <title>Comparative Genomics of Early-Diverging Mushroom-Forming Fungi Provides Insights into the Origins of Lignocellulose Decay Capabilities.</title>
        <authorList>
            <person name="Nagy L.G."/>
            <person name="Riley R."/>
            <person name="Tritt A."/>
            <person name="Adam C."/>
            <person name="Daum C."/>
            <person name="Floudas D."/>
            <person name="Sun H."/>
            <person name="Yadav J.S."/>
            <person name="Pangilinan J."/>
            <person name="Larsson K.H."/>
            <person name="Matsuura K."/>
            <person name="Barry K."/>
            <person name="Labutti K."/>
            <person name="Kuo R."/>
            <person name="Ohm R.A."/>
            <person name="Bhattacharya S.S."/>
            <person name="Shirouzu T."/>
            <person name="Yoshinaga Y."/>
            <person name="Martin F.M."/>
            <person name="Grigoriev I.V."/>
            <person name="Hibbett D.S."/>
        </authorList>
    </citation>
    <scope>NUCLEOTIDE SEQUENCE [LARGE SCALE GENOMIC DNA]</scope>
    <source>
        <strain evidence="2 3">CBS 109695</strain>
    </source>
</reference>
<proteinExistence type="predicted"/>
<evidence type="ECO:0000256" key="1">
    <source>
        <dbReference type="SAM" id="MobiDB-lite"/>
    </source>
</evidence>
<feature type="region of interest" description="Disordered" evidence="1">
    <location>
        <begin position="1"/>
        <end position="22"/>
    </location>
</feature>
<protein>
    <submittedName>
        <fullName evidence="2">Uncharacterized protein</fullName>
    </submittedName>
</protein>